<dbReference type="RefSeq" id="WP_175478975.1">
    <property type="nucleotide sequence ID" value="NZ_FNQM01000015.1"/>
</dbReference>
<dbReference type="AlphaFoldDB" id="A0A1H4EQE9"/>
<keyword evidence="3" id="KW-1185">Reference proteome</keyword>
<keyword evidence="1" id="KW-0812">Transmembrane</keyword>
<dbReference type="GO" id="GO:0019867">
    <property type="term" value="C:outer membrane"/>
    <property type="evidence" value="ECO:0007669"/>
    <property type="project" value="InterPro"/>
</dbReference>
<sequence length="93" mass="10834">MSQYMLPRTVDEPIQILFWRLDEALLPILGVMIGGIIGYMLPLFFGGVLFSFVYMRLRLGMPEMYVVHLAYWNGLYPDRGHSFINAFEREVEA</sequence>
<dbReference type="InterPro" id="IPR009838">
    <property type="entry name" value="T4SS_TraL"/>
</dbReference>
<evidence type="ECO:0000313" key="3">
    <source>
        <dbReference type="Proteomes" id="UP000198703"/>
    </source>
</evidence>
<organism evidence="2 3">
    <name type="scientific">Rubrimonas cliftonensis</name>
    <dbReference type="NCBI Taxonomy" id="89524"/>
    <lineage>
        <taxon>Bacteria</taxon>
        <taxon>Pseudomonadati</taxon>
        <taxon>Pseudomonadota</taxon>
        <taxon>Alphaproteobacteria</taxon>
        <taxon>Rhodobacterales</taxon>
        <taxon>Paracoccaceae</taxon>
        <taxon>Rubrimonas</taxon>
    </lineage>
</organism>
<protein>
    <submittedName>
        <fullName evidence="2">Conjugal transfer pilus assembly protein TraL</fullName>
    </submittedName>
</protein>
<gene>
    <name evidence="2" type="ORF">SAMN05444370_11532</name>
</gene>
<dbReference type="Pfam" id="PF07178">
    <property type="entry name" value="TraL"/>
    <property type="match status" value="1"/>
</dbReference>
<keyword evidence="1" id="KW-0472">Membrane</keyword>
<dbReference type="NCBIfam" id="TIGR02762">
    <property type="entry name" value="TraL_TIGR"/>
    <property type="match status" value="1"/>
</dbReference>
<reference evidence="2 3" key="1">
    <citation type="submission" date="2016-10" db="EMBL/GenBank/DDBJ databases">
        <authorList>
            <person name="de Groot N.N."/>
        </authorList>
    </citation>
    <scope>NUCLEOTIDE SEQUENCE [LARGE SCALE GENOMIC DNA]</scope>
    <source>
        <strain evidence="2 3">DSM 15345</strain>
    </source>
</reference>
<dbReference type="Proteomes" id="UP000198703">
    <property type="component" value="Unassembled WGS sequence"/>
</dbReference>
<evidence type="ECO:0000256" key="1">
    <source>
        <dbReference type="SAM" id="Phobius"/>
    </source>
</evidence>
<accession>A0A1H4EQE9</accession>
<dbReference type="STRING" id="89524.SAMN05444370_11532"/>
<dbReference type="EMBL" id="FNQM01000015">
    <property type="protein sequence ID" value="SEA87099.1"/>
    <property type="molecule type" value="Genomic_DNA"/>
</dbReference>
<keyword evidence="1" id="KW-1133">Transmembrane helix</keyword>
<evidence type="ECO:0000313" key="2">
    <source>
        <dbReference type="EMBL" id="SEA87099.1"/>
    </source>
</evidence>
<name>A0A1H4EQE9_9RHOB</name>
<proteinExistence type="predicted"/>
<feature type="transmembrane region" description="Helical" evidence="1">
    <location>
        <begin position="28"/>
        <end position="54"/>
    </location>
</feature>